<dbReference type="SUPFAM" id="SSF48452">
    <property type="entry name" value="TPR-like"/>
    <property type="match status" value="1"/>
</dbReference>
<name>A0A1C6SB48_9ACTN</name>
<reference evidence="3" key="1">
    <citation type="submission" date="2016-06" db="EMBL/GenBank/DDBJ databases">
        <authorList>
            <person name="Varghese N."/>
            <person name="Submissions Spin"/>
        </authorList>
    </citation>
    <scope>NUCLEOTIDE SEQUENCE [LARGE SCALE GENOMIC DNA]</scope>
    <source>
        <strain evidence="3">DSM 43817</strain>
    </source>
</reference>
<sequence length="986" mass="109141">MVRSLDGYADLPIQVSTRRELAEALRKVKDGAGLSYREIHDESDRLCRATAGRAPDGWPRIRLPRSTVESVLNGRNLPSAEVLAMFLLVCRVPPEQVHAWRAAVDRLRGAAERPPATPPVWTVAEFPPSAAGVHRAVTPPGRVGAVPDDEPRPEHPGEWWTRPSYVVRDHDHELRERLAAAATAGGGFVLVTGRSCAGKTRSLWEAVRDNHAGWRVVRPRDAEQLRALPGAGSLGARTVVWLDELQRYLAGDGQRGIGADEVRALWAARKPVVVVATLWPTLYDELVSQGTQTLSDPHEPARNLLRLAGTPVRVPDRLQASELDRAWEAARDDAQLTAALTDPDHGMTQVLAGAPWLVQRWEQPRFAYTRSVLSVAVAARRLGVRGPVSADLLRHCAHAYFPDRRPAPAGWFDRALGEATDLIRDTVSALVPERDPDDDERAAGYGLTDYLAQYTADGRDVEPVPEAVWRALTRHIVDPGDLLHLAREAKSRLLYRFAEGLYRQALAAGHEWAHGELVALLAEQKRFDEAIAEQRSARAEDRSAQSVLVDLLVAAGRKDELRALAETDSFARIRFQHMLAEHGAVDEIVDLLGMLEDDQPAIQFVAIQALAAHGRRTGTFDELLGLAESGDSWAAGASAQLLWDQGRRTAAVDLVRRRGADTHGYLLARWLLHDGRVDEALEELRRHGATPDVVALLVEFRRVDELRALSADPHALRSLAWLLHGDGRTDEALGLLRGAPSDEYCQCPLRMLATILADSGRQVEAIEELRWAGRTHGPVADLLARLLAESERLDELKAMADAGNAWARREWARRLAARGRIDEAVELLLLEAYRTPEAVDDLGMILADHDRVEEAFKIVRRYSEPVYTGDRCARLAYLLAEQERLGDLQRAAAENVEAGRYLSVLLALRQPPEQLARATVGGDRRARDALIRLAVLGNLRDGAHLRRFGLNPDGSMALNRENSRSAIPIIERPPRKDELLFAISLW</sequence>
<organism evidence="2 3">
    <name type="scientific">Micromonospora pallida</name>
    <dbReference type="NCBI Taxonomy" id="145854"/>
    <lineage>
        <taxon>Bacteria</taxon>
        <taxon>Bacillati</taxon>
        <taxon>Actinomycetota</taxon>
        <taxon>Actinomycetes</taxon>
        <taxon>Micromonosporales</taxon>
        <taxon>Micromonosporaceae</taxon>
        <taxon>Micromonospora</taxon>
    </lineage>
</organism>
<protein>
    <submittedName>
        <fullName evidence="2">Uncharacterized protein</fullName>
    </submittedName>
</protein>
<evidence type="ECO:0000256" key="1">
    <source>
        <dbReference type="SAM" id="MobiDB-lite"/>
    </source>
</evidence>
<feature type="region of interest" description="Disordered" evidence="1">
    <location>
        <begin position="136"/>
        <end position="157"/>
    </location>
</feature>
<proteinExistence type="predicted"/>
<gene>
    <name evidence="2" type="ORF">GA0074692_2216</name>
</gene>
<accession>A0A1C6SB48</accession>
<dbReference type="RefSeq" id="WP_091642719.1">
    <property type="nucleotide sequence ID" value="NZ_FMHW01000002.1"/>
</dbReference>
<dbReference type="InterPro" id="IPR011990">
    <property type="entry name" value="TPR-like_helical_dom_sf"/>
</dbReference>
<dbReference type="EMBL" id="FMHW01000002">
    <property type="protein sequence ID" value="SCL26700.1"/>
    <property type="molecule type" value="Genomic_DNA"/>
</dbReference>
<keyword evidence="3" id="KW-1185">Reference proteome</keyword>
<evidence type="ECO:0000313" key="3">
    <source>
        <dbReference type="Proteomes" id="UP000198959"/>
    </source>
</evidence>
<dbReference type="AlphaFoldDB" id="A0A1C6SB48"/>
<dbReference type="OrthoDB" id="3964962at2"/>
<evidence type="ECO:0000313" key="2">
    <source>
        <dbReference type="EMBL" id="SCL26700.1"/>
    </source>
</evidence>
<dbReference type="Proteomes" id="UP000198959">
    <property type="component" value="Unassembled WGS sequence"/>
</dbReference>
<dbReference type="Gene3D" id="1.25.40.10">
    <property type="entry name" value="Tetratricopeptide repeat domain"/>
    <property type="match status" value="1"/>
</dbReference>
<dbReference type="STRING" id="145854.GA0074692_2216"/>